<sequence length="47" mass="4908">MGDTTVAMSLVPDSCDGDAENATGAYGVHEKPGFMDMWREAMASGTP</sequence>
<gene>
    <name evidence="1" type="ORF">MNBD_ACTINO01-591</name>
</gene>
<evidence type="ECO:0000313" key="1">
    <source>
        <dbReference type="EMBL" id="VAW08880.1"/>
    </source>
</evidence>
<name>A0A3B0SWK0_9ZZZZ</name>
<dbReference type="EMBL" id="UOEI01000649">
    <property type="protein sequence ID" value="VAW08880.1"/>
    <property type="molecule type" value="Genomic_DNA"/>
</dbReference>
<accession>A0A3B0SWK0</accession>
<reference evidence="1" key="1">
    <citation type="submission" date="2018-06" db="EMBL/GenBank/DDBJ databases">
        <authorList>
            <person name="Zhirakovskaya E."/>
        </authorList>
    </citation>
    <scope>NUCLEOTIDE SEQUENCE</scope>
</reference>
<protein>
    <submittedName>
        <fullName evidence="1">Uncharacterized protein</fullName>
    </submittedName>
</protein>
<organism evidence="1">
    <name type="scientific">hydrothermal vent metagenome</name>
    <dbReference type="NCBI Taxonomy" id="652676"/>
    <lineage>
        <taxon>unclassified sequences</taxon>
        <taxon>metagenomes</taxon>
        <taxon>ecological metagenomes</taxon>
    </lineage>
</organism>
<dbReference type="AlphaFoldDB" id="A0A3B0SWK0"/>
<proteinExistence type="predicted"/>